<evidence type="ECO:0000313" key="2">
    <source>
        <dbReference type="EMBL" id="SER12071.1"/>
    </source>
</evidence>
<name>A0A1H9LKR4_9GAMM</name>
<proteinExistence type="predicted"/>
<dbReference type="Gene3D" id="3.40.710.10">
    <property type="entry name" value="DD-peptidase/beta-lactamase superfamily"/>
    <property type="match status" value="1"/>
</dbReference>
<dbReference type="PANTHER" id="PTHR43283:SF3">
    <property type="entry name" value="BETA-LACTAMASE FAMILY PROTEIN (AFU_ORTHOLOGUE AFUA_5G07500)"/>
    <property type="match status" value="1"/>
</dbReference>
<dbReference type="PANTHER" id="PTHR43283">
    <property type="entry name" value="BETA-LACTAMASE-RELATED"/>
    <property type="match status" value="1"/>
</dbReference>
<evidence type="ECO:0000313" key="3">
    <source>
        <dbReference type="Proteomes" id="UP000199233"/>
    </source>
</evidence>
<dbReference type="EMBL" id="FOFS01000016">
    <property type="protein sequence ID" value="SER12071.1"/>
    <property type="molecule type" value="Genomic_DNA"/>
</dbReference>
<organism evidence="2 3">
    <name type="scientific">Solimonas aquatica</name>
    <dbReference type="NCBI Taxonomy" id="489703"/>
    <lineage>
        <taxon>Bacteria</taxon>
        <taxon>Pseudomonadati</taxon>
        <taxon>Pseudomonadota</taxon>
        <taxon>Gammaproteobacteria</taxon>
        <taxon>Nevskiales</taxon>
        <taxon>Nevskiaceae</taxon>
        <taxon>Solimonas</taxon>
    </lineage>
</organism>
<gene>
    <name evidence="2" type="ORF">SAMN04488038_11678</name>
</gene>
<dbReference type="RefSeq" id="WP_093289220.1">
    <property type="nucleotide sequence ID" value="NZ_FOFS01000016.1"/>
</dbReference>
<dbReference type="OrthoDB" id="5965564at2"/>
<dbReference type="InterPro" id="IPR001466">
    <property type="entry name" value="Beta-lactam-related"/>
</dbReference>
<dbReference type="PROSITE" id="PS51257">
    <property type="entry name" value="PROKAR_LIPOPROTEIN"/>
    <property type="match status" value="1"/>
</dbReference>
<reference evidence="2 3" key="1">
    <citation type="submission" date="2016-10" db="EMBL/GenBank/DDBJ databases">
        <authorList>
            <person name="de Groot N.N."/>
        </authorList>
    </citation>
    <scope>NUCLEOTIDE SEQUENCE [LARGE SCALE GENOMIC DNA]</scope>
    <source>
        <strain evidence="2 3">DSM 25927</strain>
    </source>
</reference>
<dbReference type="InterPro" id="IPR012338">
    <property type="entry name" value="Beta-lactam/transpept-like"/>
</dbReference>
<dbReference type="AlphaFoldDB" id="A0A1H9LKR4"/>
<dbReference type="Proteomes" id="UP000199233">
    <property type="component" value="Unassembled WGS sequence"/>
</dbReference>
<sequence length="354" mass="37202">MRHLCLILLTGLLAACGSSTSNRSYDFSALDAKLDSYLSANGGPVAGYAFALVDRDGLLHTRAGGDKTLYSTPSLASASKMPAAAAILTLVDQQKLDLDTPVKQYIDAAGDPINWPNDKAAITMRMLLSHTSGLPGLGNDSPQCLDQVLSLTLQQCAQIIANTVLAAQPGSAFIYGGADYQVAGYIATLISGENWQTFFSAAITTPLGLSSFTYGNPDTVTNPRIAGGAVANVRDYAKLLRMVLGGGAVDGRRVLSSGSTQLLTTDLIADLPVLFRPEGLSSDYPGYGLGMWLSDPSLHPGSNGPEWSDPGLSGATPWVDFDIAYGAVILIDEGTQTGIDMWNDARPLIIAKLK</sequence>
<keyword evidence="3" id="KW-1185">Reference proteome</keyword>
<dbReference type="InterPro" id="IPR050789">
    <property type="entry name" value="Diverse_Enzym_Activities"/>
</dbReference>
<dbReference type="STRING" id="489703.SAMN04488038_11678"/>
<accession>A0A1H9LKR4</accession>
<feature type="domain" description="Beta-lactamase-related" evidence="1">
    <location>
        <begin position="45"/>
        <end position="331"/>
    </location>
</feature>
<evidence type="ECO:0000259" key="1">
    <source>
        <dbReference type="Pfam" id="PF00144"/>
    </source>
</evidence>
<dbReference type="SUPFAM" id="SSF56601">
    <property type="entry name" value="beta-lactamase/transpeptidase-like"/>
    <property type="match status" value="1"/>
</dbReference>
<protein>
    <submittedName>
        <fullName evidence="2">CubicO group peptidase, beta-lactamase class C family</fullName>
    </submittedName>
</protein>
<dbReference type="Pfam" id="PF00144">
    <property type="entry name" value="Beta-lactamase"/>
    <property type="match status" value="1"/>
</dbReference>